<evidence type="ECO:0000313" key="3">
    <source>
        <dbReference type="EMBL" id="MEX6428861.1"/>
    </source>
</evidence>
<dbReference type="InterPro" id="IPR021136">
    <property type="entry name" value="Flagellar_hook_control-like_C"/>
</dbReference>
<feature type="region of interest" description="Disordered" evidence="1">
    <location>
        <begin position="1"/>
        <end position="114"/>
    </location>
</feature>
<protein>
    <submittedName>
        <fullName evidence="3">Flagellar hook-length control protein FliK</fullName>
    </submittedName>
</protein>
<feature type="region of interest" description="Disordered" evidence="1">
    <location>
        <begin position="134"/>
        <end position="173"/>
    </location>
</feature>
<gene>
    <name evidence="3" type="ORF">AB6A68_03295</name>
</gene>
<accession>A0ABV3Y1N1</accession>
<proteinExistence type="predicted"/>
<sequence>MSPVAKSASTPLLAVVPSRANATKSSGRKNARHSGGATKEGANFQQVQAHLHQQALRRQPLPTVPTTVPTAANEGGPAQATVREATLRTPTSRPKPSLAAIQPATPAPGAEMSLPATMVGDQRGQAARSIALAPSRPEPISLSSPASHPGSEGQTSSVPVPSTALRSHPGSEGQALAISNAVATAASEGAQGAAPVTAAPTKPSIVARPSHVPNAPVVDVNLMPAPTRSGAGNTAGVGQRAALRLGAQLSNQSPAIGALEHAQQSAPLATAPVMATTGEAVGSTPLGQLGAVVAQVVREGNLPRTITIALEPKDLGQLQLQVTSNGGEIQVHIQVADPLTRGMVSAQLPDLTNQLNRDLGFGEQHRGNQADQSKTSTPGPAVGVVSGHEVVPTPSVSHSMVDLRL</sequence>
<keyword evidence="3" id="KW-0282">Flagellum</keyword>
<dbReference type="Proteomes" id="UP001560267">
    <property type="component" value="Unassembled WGS sequence"/>
</dbReference>
<name>A0ABV3Y1N1_9ACTN</name>
<evidence type="ECO:0000256" key="1">
    <source>
        <dbReference type="SAM" id="MobiDB-lite"/>
    </source>
</evidence>
<keyword evidence="3" id="KW-0969">Cilium</keyword>
<feature type="compositionally biased region" description="Low complexity" evidence="1">
    <location>
        <begin position="45"/>
        <end position="70"/>
    </location>
</feature>
<keyword evidence="4" id="KW-1185">Reference proteome</keyword>
<feature type="compositionally biased region" description="Polar residues" evidence="1">
    <location>
        <begin position="141"/>
        <end position="160"/>
    </location>
</feature>
<dbReference type="EMBL" id="JBFSHR010000007">
    <property type="protein sequence ID" value="MEX6428861.1"/>
    <property type="molecule type" value="Genomic_DNA"/>
</dbReference>
<organism evidence="3 4">
    <name type="scientific">Ferrimicrobium acidiphilum</name>
    <dbReference type="NCBI Taxonomy" id="121039"/>
    <lineage>
        <taxon>Bacteria</taxon>
        <taxon>Bacillati</taxon>
        <taxon>Actinomycetota</taxon>
        <taxon>Acidimicrobiia</taxon>
        <taxon>Acidimicrobiales</taxon>
        <taxon>Acidimicrobiaceae</taxon>
        <taxon>Ferrimicrobium</taxon>
    </lineage>
</organism>
<feature type="domain" description="Flagellar hook-length control protein-like C-terminal" evidence="2">
    <location>
        <begin position="299"/>
        <end position="357"/>
    </location>
</feature>
<reference evidence="3 4" key="1">
    <citation type="submission" date="2024-07" db="EMBL/GenBank/DDBJ databases">
        <title>Draft Genome Sequence of Ferrimicrobium acidiphilum Strain YE2023, Isolated from a Pulp of Bioleach Reactor.</title>
        <authorList>
            <person name="Elkina Y.A."/>
            <person name="Bulaeva A.G."/>
            <person name="Beletsky A.V."/>
            <person name="Mardanov A.V."/>
        </authorList>
    </citation>
    <scope>NUCLEOTIDE SEQUENCE [LARGE SCALE GENOMIC DNA]</scope>
    <source>
        <strain evidence="3 4">YE2023</strain>
    </source>
</reference>
<comment type="caution">
    <text evidence="3">The sequence shown here is derived from an EMBL/GenBank/DDBJ whole genome shotgun (WGS) entry which is preliminary data.</text>
</comment>
<evidence type="ECO:0000259" key="2">
    <source>
        <dbReference type="Pfam" id="PF02120"/>
    </source>
</evidence>
<keyword evidence="3" id="KW-0966">Cell projection</keyword>
<feature type="compositionally biased region" description="Polar residues" evidence="1">
    <location>
        <begin position="369"/>
        <end position="378"/>
    </location>
</feature>
<dbReference type="Gene3D" id="3.30.750.140">
    <property type="match status" value="1"/>
</dbReference>
<dbReference type="CDD" id="cd17470">
    <property type="entry name" value="T3SS_Flik_C"/>
    <property type="match status" value="1"/>
</dbReference>
<dbReference type="InterPro" id="IPR038610">
    <property type="entry name" value="FliK-like_C_sf"/>
</dbReference>
<dbReference type="Pfam" id="PF02120">
    <property type="entry name" value="Flg_hook"/>
    <property type="match status" value="1"/>
</dbReference>
<evidence type="ECO:0000313" key="4">
    <source>
        <dbReference type="Proteomes" id="UP001560267"/>
    </source>
</evidence>
<feature type="region of interest" description="Disordered" evidence="1">
    <location>
        <begin position="357"/>
        <end position="382"/>
    </location>
</feature>